<dbReference type="SUPFAM" id="SSF50993">
    <property type="entry name" value="Peptidase/esterase 'gauge' domain"/>
    <property type="match status" value="1"/>
</dbReference>
<name>A0ABU6KJ91_9BACI</name>
<dbReference type="RefSeq" id="WP_327608762.1">
    <property type="nucleotide sequence ID" value="NZ_JARZFX010000011.1"/>
</dbReference>
<dbReference type="EMBL" id="JARZFX010000011">
    <property type="protein sequence ID" value="MEC5425210.1"/>
    <property type="molecule type" value="Genomic_DNA"/>
</dbReference>
<evidence type="ECO:0000259" key="1">
    <source>
        <dbReference type="Pfam" id="PF02897"/>
    </source>
</evidence>
<comment type="caution">
    <text evidence="2">The sequence shown here is derived from an EMBL/GenBank/DDBJ whole genome shotgun (WGS) entry which is preliminary data.</text>
</comment>
<reference evidence="2 3" key="1">
    <citation type="journal article" date="2024" name="Int. J. Syst. Evol. Microbiol.">
        <title>Virgibacillus tibetensis sp. nov., isolated from salt lake on the Tibetan Plateau of China.</title>
        <authorList>
            <person name="Phurbu D."/>
            <person name="Liu Z.-X."/>
            <person name="Wang R."/>
            <person name="Zheng Y.-Y."/>
            <person name="Liu H.-C."/>
            <person name="Zhou Y.-G."/>
            <person name="Yu Y.-J."/>
            <person name="Li A.-H."/>
        </authorList>
    </citation>
    <scope>NUCLEOTIDE SEQUENCE [LARGE SCALE GENOMIC DNA]</scope>
    <source>
        <strain evidence="2 3">C22-A2</strain>
    </source>
</reference>
<proteinExistence type="predicted"/>
<dbReference type="Gene3D" id="3.40.50.1820">
    <property type="entry name" value="alpha/beta hydrolase"/>
    <property type="match status" value="1"/>
</dbReference>
<protein>
    <recommendedName>
        <fullName evidence="1">Peptidase S9A N-terminal domain-containing protein</fullName>
    </recommendedName>
</protein>
<keyword evidence="3" id="KW-1185">Reference proteome</keyword>
<evidence type="ECO:0000313" key="3">
    <source>
        <dbReference type="Proteomes" id="UP001335737"/>
    </source>
</evidence>
<dbReference type="Proteomes" id="UP001335737">
    <property type="component" value="Unassembled WGS sequence"/>
</dbReference>
<accession>A0ABU6KJ91</accession>
<gene>
    <name evidence="2" type="ORF">QGM71_17125</name>
</gene>
<dbReference type="InterPro" id="IPR029058">
    <property type="entry name" value="AB_hydrolase_fold"/>
</dbReference>
<organism evidence="2 3">
    <name type="scientific">Virgibacillus tibetensis</name>
    <dbReference type="NCBI Taxonomy" id="3042313"/>
    <lineage>
        <taxon>Bacteria</taxon>
        <taxon>Bacillati</taxon>
        <taxon>Bacillota</taxon>
        <taxon>Bacilli</taxon>
        <taxon>Bacillales</taxon>
        <taxon>Bacillaceae</taxon>
        <taxon>Virgibacillus</taxon>
    </lineage>
</organism>
<evidence type="ECO:0000313" key="2">
    <source>
        <dbReference type="EMBL" id="MEC5425210.1"/>
    </source>
</evidence>
<sequence>MRKSKETVIDNYHGVKVADPYRWLEDSESIDTKKWTDEQINILPT</sequence>
<dbReference type="InterPro" id="IPR023302">
    <property type="entry name" value="Pept_S9A_N"/>
</dbReference>
<feature type="domain" description="Peptidase S9A N-terminal" evidence="1">
    <location>
        <begin position="4"/>
        <end position="41"/>
    </location>
</feature>
<dbReference type="Pfam" id="PF02897">
    <property type="entry name" value="Peptidase_S9_N"/>
    <property type="match status" value="1"/>
</dbReference>